<dbReference type="PANTHER" id="PTHR47331:SF5">
    <property type="entry name" value="RIBONUCLEASE H"/>
    <property type="match status" value="1"/>
</dbReference>
<dbReference type="InterPro" id="IPR040676">
    <property type="entry name" value="DUF5641"/>
</dbReference>
<evidence type="ECO:0000313" key="2">
    <source>
        <dbReference type="EMBL" id="CAB3993181.1"/>
    </source>
</evidence>
<proteinExistence type="predicted"/>
<gene>
    <name evidence="2" type="ORF">PACLA_8A054452</name>
</gene>
<accession>A0A6S7HBC8</accession>
<dbReference type="AlphaFoldDB" id="A0A6S7HBC8"/>
<dbReference type="EMBL" id="CACRXK020002205">
    <property type="protein sequence ID" value="CAB3993181.1"/>
    <property type="molecule type" value="Genomic_DNA"/>
</dbReference>
<protein>
    <recommendedName>
        <fullName evidence="1">DUF5641 domain-containing protein</fullName>
    </recommendedName>
</protein>
<evidence type="ECO:0000259" key="1">
    <source>
        <dbReference type="Pfam" id="PF18701"/>
    </source>
</evidence>
<comment type="caution">
    <text evidence="2">The sequence shown here is derived from an EMBL/GenBank/DDBJ whole genome shotgun (WGS) entry which is preliminary data.</text>
</comment>
<organism evidence="2 3">
    <name type="scientific">Paramuricea clavata</name>
    <name type="common">Red gorgonian</name>
    <name type="synonym">Violescent sea-whip</name>
    <dbReference type="NCBI Taxonomy" id="317549"/>
    <lineage>
        <taxon>Eukaryota</taxon>
        <taxon>Metazoa</taxon>
        <taxon>Cnidaria</taxon>
        <taxon>Anthozoa</taxon>
        <taxon>Octocorallia</taxon>
        <taxon>Malacalcyonacea</taxon>
        <taxon>Plexauridae</taxon>
        <taxon>Paramuricea</taxon>
    </lineage>
</organism>
<sequence length="215" mass="25007">MRSWWCGPDFLQGDESGWPKNTKFQGDNFVDQLPEFEEVQSVSTTLVQDEKSTIGELIDCKNYSDYEKLVRVTCYVVRFVKSVRKMKERRPSSLELDEIELSEAEISWTKDAQRYFRAEPNFKQRKSQGDIVVVHEDKIPRQLWKVGRVEDLMRGRDGNVRAATIRTSSGGQVQQLQRPIQRLYPIEISTKNPGTVPQIKFVRDYVPNAIQDFNT</sequence>
<feature type="domain" description="DUF5641" evidence="1">
    <location>
        <begin position="125"/>
        <end position="185"/>
    </location>
</feature>
<dbReference type="OrthoDB" id="8036689at2759"/>
<keyword evidence="3" id="KW-1185">Reference proteome</keyword>
<evidence type="ECO:0000313" key="3">
    <source>
        <dbReference type="Proteomes" id="UP001152795"/>
    </source>
</evidence>
<dbReference type="Proteomes" id="UP001152795">
    <property type="component" value="Unassembled WGS sequence"/>
</dbReference>
<dbReference type="PANTHER" id="PTHR47331">
    <property type="entry name" value="PHD-TYPE DOMAIN-CONTAINING PROTEIN"/>
    <property type="match status" value="1"/>
</dbReference>
<reference evidence="2" key="1">
    <citation type="submission" date="2020-04" db="EMBL/GenBank/DDBJ databases">
        <authorList>
            <person name="Alioto T."/>
            <person name="Alioto T."/>
            <person name="Gomez Garrido J."/>
        </authorList>
    </citation>
    <scope>NUCLEOTIDE SEQUENCE</scope>
    <source>
        <strain evidence="2">A484AB</strain>
    </source>
</reference>
<dbReference type="Pfam" id="PF18701">
    <property type="entry name" value="DUF5641"/>
    <property type="match status" value="1"/>
</dbReference>
<name>A0A6S7HBC8_PARCT</name>